<organism evidence="1 2">
    <name type="scientific">Necator americanus</name>
    <name type="common">Human hookworm</name>
    <dbReference type="NCBI Taxonomy" id="51031"/>
    <lineage>
        <taxon>Eukaryota</taxon>
        <taxon>Metazoa</taxon>
        <taxon>Ecdysozoa</taxon>
        <taxon>Nematoda</taxon>
        <taxon>Chromadorea</taxon>
        <taxon>Rhabditida</taxon>
        <taxon>Rhabditina</taxon>
        <taxon>Rhabditomorpha</taxon>
        <taxon>Strongyloidea</taxon>
        <taxon>Ancylostomatidae</taxon>
        <taxon>Bunostominae</taxon>
        <taxon>Necator</taxon>
    </lineage>
</organism>
<evidence type="ECO:0000313" key="1">
    <source>
        <dbReference type="EMBL" id="KAK6748441.1"/>
    </source>
</evidence>
<comment type="caution">
    <text evidence="1">The sequence shown here is derived from an EMBL/GenBank/DDBJ whole genome shotgun (WGS) entry which is preliminary data.</text>
</comment>
<gene>
    <name evidence="1" type="primary">Necator_chrIV.g14501</name>
    <name evidence="1" type="ORF">RB195_001207</name>
</gene>
<dbReference type="EMBL" id="JAVFWL010000004">
    <property type="protein sequence ID" value="KAK6748441.1"/>
    <property type="molecule type" value="Genomic_DNA"/>
</dbReference>
<keyword evidence="2" id="KW-1185">Reference proteome</keyword>
<proteinExistence type="predicted"/>
<evidence type="ECO:0000313" key="2">
    <source>
        <dbReference type="Proteomes" id="UP001303046"/>
    </source>
</evidence>
<accession>A0ABR1DEI5</accession>
<dbReference type="Proteomes" id="UP001303046">
    <property type="component" value="Unassembled WGS sequence"/>
</dbReference>
<sequence length="218" mass="24339">MVTTQYFTKPPCSSALRTYSKRLERRREEEDLARAVAHGDSGAPGPVDRVAQGRAAQDLAAHAGGKADLAGYVEVRSPGEEDEGLGEGAVQEQVMTMKKTNKNLHDGHCCMLYIVTLVTGNVMTIHQYTIVLDGGLYHQYDDVWMFDAEKVLYSQSRKKVKVYIRHSREKNKEKRLHIEDHEIRSVGPPTQLIIGILNVAADIEFIPSDFGSCVLVRL</sequence>
<protein>
    <submittedName>
        <fullName evidence="1">Uncharacterized protein</fullName>
    </submittedName>
</protein>
<name>A0ABR1DEI5_NECAM</name>
<reference evidence="1 2" key="1">
    <citation type="submission" date="2023-08" db="EMBL/GenBank/DDBJ databases">
        <title>A Necator americanus chromosomal reference genome.</title>
        <authorList>
            <person name="Ilik V."/>
            <person name="Petrzelkova K.J."/>
            <person name="Pardy F."/>
            <person name="Fuh T."/>
            <person name="Niatou-Singa F.S."/>
            <person name="Gouil Q."/>
            <person name="Baker L."/>
            <person name="Ritchie M.E."/>
            <person name="Jex A.R."/>
            <person name="Gazzola D."/>
            <person name="Li H."/>
            <person name="Toshio Fujiwara R."/>
            <person name="Zhan B."/>
            <person name="Aroian R.V."/>
            <person name="Pafco B."/>
            <person name="Schwarz E.M."/>
        </authorList>
    </citation>
    <scope>NUCLEOTIDE SEQUENCE [LARGE SCALE GENOMIC DNA]</scope>
    <source>
        <strain evidence="1 2">Aroian</strain>
        <tissue evidence="1">Whole animal</tissue>
    </source>
</reference>